<protein>
    <recommendedName>
        <fullName evidence="2">C-type lectin domain-containing protein</fullName>
    </recommendedName>
</protein>
<dbReference type="Gene3D" id="3.10.100.10">
    <property type="entry name" value="Mannose-Binding Protein A, subunit A"/>
    <property type="match status" value="1"/>
</dbReference>
<organism evidence="1">
    <name type="scientific">Loa loa</name>
    <name type="common">Eye worm</name>
    <name type="synonym">Filaria loa</name>
    <dbReference type="NCBI Taxonomy" id="7209"/>
    <lineage>
        <taxon>Eukaryota</taxon>
        <taxon>Metazoa</taxon>
        <taxon>Ecdysozoa</taxon>
        <taxon>Nematoda</taxon>
        <taxon>Chromadorea</taxon>
        <taxon>Rhabditida</taxon>
        <taxon>Spirurina</taxon>
        <taxon>Spiruromorpha</taxon>
        <taxon>Filarioidea</taxon>
        <taxon>Onchocercidae</taxon>
        <taxon>Loa</taxon>
    </lineage>
</organism>
<evidence type="ECO:0008006" key="2">
    <source>
        <dbReference type="Google" id="ProtNLM"/>
    </source>
</evidence>
<dbReference type="RefSeq" id="XP_003147871.1">
    <property type="nucleotide sequence ID" value="XM_003147823.1"/>
</dbReference>
<dbReference type="InParanoid" id="A0A1S0TLF6"/>
<dbReference type="AlphaFoldDB" id="A0A1S0TLF6"/>
<dbReference type="EMBL" id="JH712137">
    <property type="protein sequence ID" value="EFO16198.1"/>
    <property type="molecule type" value="Genomic_DNA"/>
</dbReference>
<gene>
    <name evidence="1" type="ORF">LOAG_12308</name>
</gene>
<dbReference type="OrthoDB" id="5824021at2759"/>
<dbReference type="KEGG" id="loa:LOAG_12308"/>
<dbReference type="CTD" id="9949771"/>
<sequence length="191" mass="23009">MIPNELDFPDLDKFWKKPDGEGDERLCRLYTKQASPFGSSVSIRSKKEFEFVKVLYRTADYSRTAMPLLIGLKYENDRFQWFDKSTFNYSDFLGYDYKSRFIDVKKGHCRRFFLYSPPTYDTRKYYVFDINCKIRFFEYRVLCRYQASNATFPVSQHPKADDYSKTKETTQFGLDYHDYWDNGNIFSSNWN</sequence>
<proteinExistence type="predicted"/>
<evidence type="ECO:0000313" key="1">
    <source>
        <dbReference type="EMBL" id="EFO16198.1"/>
    </source>
</evidence>
<dbReference type="InterPro" id="IPR016187">
    <property type="entry name" value="CTDL_fold"/>
</dbReference>
<dbReference type="SUPFAM" id="SSF56436">
    <property type="entry name" value="C-type lectin-like"/>
    <property type="match status" value="1"/>
</dbReference>
<reference evidence="1" key="1">
    <citation type="submission" date="2012-04" db="EMBL/GenBank/DDBJ databases">
        <title>The Genome Sequence of Loa loa.</title>
        <authorList>
            <consortium name="The Broad Institute Genome Sequencing Platform"/>
            <consortium name="Broad Institute Genome Sequencing Center for Infectious Disease"/>
            <person name="Nutman T.B."/>
            <person name="Fink D.L."/>
            <person name="Russ C."/>
            <person name="Young S."/>
            <person name="Zeng Q."/>
            <person name="Gargeya S."/>
            <person name="Alvarado L."/>
            <person name="Berlin A."/>
            <person name="Chapman S.B."/>
            <person name="Chen Z."/>
            <person name="Freedman E."/>
            <person name="Gellesch M."/>
            <person name="Goldberg J."/>
            <person name="Griggs A."/>
            <person name="Gujja S."/>
            <person name="Heilman E.R."/>
            <person name="Heiman D."/>
            <person name="Howarth C."/>
            <person name="Mehta T."/>
            <person name="Neiman D."/>
            <person name="Pearson M."/>
            <person name="Roberts A."/>
            <person name="Saif S."/>
            <person name="Shea T."/>
            <person name="Shenoy N."/>
            <person name="Sisk P."/>
            <person name="Stolte C."/>
            <person name="Sykes S."/>
            <person name="White J."/>
            <person name="Yandava C."/>
            <person name="Haas B."/>
            <person name="Henn M.R."/>
            <person name="Nusbaum C."/>
            <person name="Birren B."/>
        </authorList>
    </citation>
    <scope>NUCLEOTIDE SEQUENCE [LARGE SCALE GENOMIC DNA]</scope>
</reference>
<dbReference type="OMA" id="CRRFFMY"/>
<name>A0A1S0TLF6_LOALO</name>
<dbReference type="GeneID" id="9949771"/>
<dbReference type="InterPro" id="IPR016186">
    <property type="entry name" value="C-type_lectin-like/link_sf"/>
</dbReference>
<accession>A0A1S0TLF6</accession>